<evidence type="ECO:0000313" key="6">
    <source>
        <dbReference type="EMBL" id="KUM84276.1"/>
    </source>
</evidence>
<name>A0A124H997_9ACTN</name>
<keyword evidence="3" id="KW-0347">Helicase</keyword>
<feature type="domain" description="UvrD-like helicase ATP-binding" evidence="5">
    <location>
        <begin position="2"/>
        <end position="41"/>
    </location>
</feature>
<dbReference type="GO" id="GO:0005524">
    <property type="term" value="F:ATP binding"/>
    <property type="evidence" value="ECO:0007669"/>
    <property type="project" value="UniProtKB-KW"/>
</dbReference>
<sequence length="92" mass="10295">MLLDEAQDTNPVLEEIFLAQDAQRVCVGDPAQQIYEWRHAKDIMSGLPGQRLELRSHSGSARPSRRWRTGGCGYGPAWSETAANAYERHRAG</sequence>
<organism evidence="6 7">
    <name type="scientific">Streptomyces pseudovenezuelae</name>
    <dbReference type="NCBI Taxonomy" id="67350"/>
    <lineage>
        <taxon>Bacteria</taxon>
        <taxon>Bacillati</taxon>
        <taxon>Actinomycetota</taxon>
        <taxon>Actinomycetes</taxon>
        <taxon>Kitasatosporales</taxon>
        <taxon>Streptomycetaceae</taxon>
        <taxon>Streptomyces</taxon>
        <taxon>Streptomyces aurantiacus group</taxon>
    </lineage>
</organism>
<dbReference type="GO" id="GO:0016787">
    <property type="term" value="F:hydrolase activity"/>
    <property type="evidence" value="ECO:0007669"/>
    <property type="project" value="UniProtKB-KW"/>
</dbReference>
<dbReference type="EMBL" id="LMWM01000036">
    <property type="protein sequence ID" value="KUM84276.1"/>
    <property type="molecule type" value="Genomic_DNA"/>
</dbReference>
<dbReference type="AlphaFoldDB" id="A0A124H997"/>
<dbReference type="Pfam" id="PF00580">
    <property type="entry name" value="UvrD-helicase"/>
    <property type="match status" value="1"/>
</dbReference>
<comment type="caution">
    <text evidence="6">The sequence shown here is derived from an EMBL/GenBank/DDBJ whole genome shotgun (WGS) entry which is preliminary data.</text>
</comment>
<keyword evidence="2" id="KW-0378">Hydrolase</keyword>
<keyword evidence="1" id="KW-0547">Nucleotide-binding</keyword>
<evidence type="ECO:0000256" key="3">
    <source>
        <dbReference type="ARBA" id="ARBA00022806"/>
    </source>
</evidence>
<accession>A0A124H997</accession>
<dbReference type="InterPro" id="IPR014016">
    <property type="entry name" value="UvrD-like_ATP-bd"/>
</dbReference>
<dbReference type="Gene3D" id="3.40.50.300">
    <property type="entry name" value="P-loop containing nucleotide triphosphate hydrolases"/>
    <property type="match status" value="1"/>
</dbReference>
<dbReference type="InterPro" id="IPR027417">
    <property type="entry name" value="P-loop_NTPase"/>
</dbReference>
<evidence type="ECO:0000256" key="4">
    <source>
        <dbReference type="ARBA" id="ARBA00022840"/>
    </source>
</evidence>
<dbReference type="Proteomes" id="UP000053039">
    <property type="component" value="Unassembled WGS sequence"/>
</dbReference>
<evidence type="ECO:0000313" key="7">
    <source>
        <dbReference type="Proteomes" id="UP000053039"/>
    </source>
</evidence>
<dbReference type="SUPFAM" id="SSF52540">
    <property type="entry name" value="P-loop containing nucleoside triphosphate hydrolases"/>
    <property type="match status" value="1"/>
</dbReference>
<evidence type="ECO:0000259" key="5">
    <source>
        <dbReference type="Pfam" id="PF00580"/>
    </source>
</evidence>
<evidence type="ECO:0000256" key="1">
    <source>
        <dbReference type="ARBA" id="ARBA00022741"/>
    </source>
</evidence>
<keyword evidence="4" id="KW-0067">ATP-binding</keyword>
<reference evidence="6 7" key="1">
    <citation type="submission" date="2015-10" db="EMBL/GenBank/DDBJ databases">
        <title>Draft genome sequence of Streptomyces pseudovenezuelae DSM 40212, type strain for the species Streptomyces pseudovenezuelae.</title>
        <authorList>
            <person name="Ruckert C."/>
            <person name="Winkler A."/>
            <person name="Kalinowski J."/>
            <person name="Kampfer P."/>
            <person name="Glaeser S."/>
        </authorList>
    </citation>
    <scope>NUCLEOTIDE SEQUENCE [LARGE SCALE GENOMIC DNA]</scope>
    <source>
        <strain evidence="6 7">DSM 40212</strain>
    </source>
</reference>
<protein>
    <recommendedName>
        <fullName evidence="5">UvrD-like helicase ATP-binding domain-containing protein</fullName>
    </recommendedName>
</protein>
<gene>
    <name evidence="6" type="ORF">AQI94_32265</name>
</gene>
<dbReference type="RefSeq" id="WP_051832794.1">
    <property type="nucleotide sequence ID" value="NZ_JBEYZI010000092.1"/>
</dbReference>
<evidence type="ECO:0000256" key="2">
    <source>
        <dbReference type="ARBA" id="ARBA00022801"/>
    </source>
</evidence>
<dbReference type="GO" id="GO:0004386">
    <property type="term" value="F:helicase activity"/>
    <property type="evidence" value="ECO:0007669"/>
    <property type="project" value="UniProtKB-KW"/>
</dbReference>
<proteinExistence type="predicted"/>